<evidence type="ECO:0000256" key="1">
    <source>
        <dbReference type="SAM" id="MobiDB-lite"/>
    </source>
</evidence>
<dbReference type="Gene3D" id="1.20.1260.10">
    <property type="match status" value="1"/>
</dbReference>
<evidence type="ECO:0000313" key="3">
    <source>
        <dbReference type="EMBL" id="WZW99672.1"/>
    </source>
</evidence>
<protein>
    <submittedName>
        <fullName evidence="3">DUF4439 domain-containing protein</fullName>
    </submittedName>
</protein>
<dbReference type="SUPFAM" id="SSF47240">
    <property type="entry name" value="Ferritin-like"/>
    <property type="match status" value="1"/>
</dbReference>
<dbReference type="Proteomes" id="UP001434337">
    <property type="component" value="Chromosome"/>
</dbReference>
<dbReference type="RefSeq" id="WP_342373254.1">
    <property type="nucleotide sequence ID" value="NZ_CP115965.1"/>
</dbReference>
<dbReference type="EMBL" id="CP115965">
    <property type="protein sequence ID" value="WZW99672.1"/>
    <property type="molecule type" value="Genomic_DNA"/>
</dbReference>
<dbReference type="InterPro" id="IPR009078">
    <property type="entry name" value="Ferritin-like_SF"/>
</dbReference>
<organism evidence="3 4">
    <name type="scientific">Propioniciclava soli</name>
    <dbReference type="NCBI Taxonomy" id="2775081"/>
    <lineage>
        <taxon>Bacteria</taxon>
        <taxon>Bacillati</taxon>
        <taxon>Actinomycetota</taxon>
        <taxon>Actinomycetes</taxon>
        <taxon>Propionibacteriales</taxon>
        <taxon>Propionibacteriaceae</taxon>
        <taxon>Propioniciclava</taxon>
    </lineage>
</organism>
<evidence type="ECO:0000313" key="4">
    <source>
        <dbReference type="Proteomes" id="UP001434337"/>
    </source>
</evidence>
<keyword evidence="2" id="KW-0472">Membrane</keyword>
<proteinExistence type="predicted"/>
<keyword evidence="2" id="KW-1133">Transmembrane helix</keyword>
<reference evidence="3 4" key="1">
    <citation type="journal article" date="2023" name="Environ Microbiome">
        <title>A coral-associated actinobacterium mitigates coral bleaching under heat stress.</title>
        <authorList>
            <person name="Li J."/>
            <person name="Zou Y."/>
            <person name="Li Q."/>
            <person name="Zhang J."/>
            <person name="Bourne D.G."/>
            <person name="Lyu Y."/>
            <person name="Liu C."/>
            <person name="Zhang S."/>
        </authorList>
    </citation>
    <scope>NUCLEOTIDE SEQUENCE [LARGE SCALE GENOMIC DNA]</scope>
    <source>
        <strain evidence="3 4">SCSIO 13291</strain>
    </source>
</reference>
<accession>A0ABZ3CBV9</accession>
<gene>
    <name evidence="3" type="ORF">PCC79_05615</name>
</gene>
<name>A0ABZ3CBV9_9ACTN</name>
<sequence length="315" mass="31771">MLGPHKQVGRRAVLTAGLAGIAGVALPGCALVPAGAPRVAPSPTATPLPGQVALGTLREALASAAGTPWPDAHAALIAWALRVTADQCVAVSLPAPAPVAATATPPAEQADPALVAALAEALGSAARAFREQSVAASSAHPLVWAAMATWALVTADQLADPTAAREPARSVLDPAEQSPDAARQAALDACAEVSWGIEVAAGAPGLSADEMDRARGRLDAWAGHADALREALGPTPTPHVTPAQPWYELDRPADATAARALLARLEADALPVLGRSFACGEASLRPPLLDALADAAADVPRWGGLVERWPGLPAS</sequence>
<evidence type="ECO:0000256" key="2">
    <source>
        <dbReference type="SAM" id="Phobius"/>
    </source>
</evidence>
<dbReference type="PROSITE" id="PS51318">
    <property type="entry name" value="TAT"/>
    <property type="match status" value="1"/>
</dbReference>
<feature type="transmembrane region" description="Helical" evidence="2">
    <location>
        <begin position="12"/>
        <end position="36"/>
    </location>
</feature>
<keyword evidence="4" id="KW-1185">Reference proteome</keyword>
<dbReference type="InterPro" id="IPR006311">
    <property type="entry name" value="TAT_signal"/>
</dbReference>
<feature type="region of interest" description="Disordered" evidence="1">
    <location>
        <begin position="164"/>
        <end position="184"/>
    </location>
</feature>
<dbReference type="InterPro" id="IPR012347">
    <property type="entry name" value="Ferritin-like"/>
</dbReference>
<keyword evidence="2" id="KW-0812">Transmembrane</keyword>